<evidence type="ECO:0000313" key="1">
    <source>
        <dbReference type="EMBL" id="KAI4867519.1"/>
    </source>
</evidence>
<accession>A0ACB9Z6X0</accession>
<gene>
    <name evidence="1" type="ORF">F4820DRAFT_413332</name>
</gene>
<keyword evidence="2" id="KW-1185">Reference proteome</keyword>
<proteinExistence type="predicted"/>
<name>A0ACB9Z6X0_9PEZI</name>
<comment type="caution">
    <text evidence="1">The sequence shown here is derived from an EMBL/GenBank/DDBJ whole genome shotgun (WGS) entry which is preliminary data.</text>
</comment>
<reference evidence="1 2" key="1">
    <citation type="journal article" date="2022" name="New Phytol.">
        <title>Ecological generalism drives hyperdiversity of secondary metabolite gene clusters in xylarialean endophytes.</title>
        <authorList>
            <person name="Franco M.E.E."/>
            <person name="Wisecaver J.H."/>
            <person name="Arnold A.E."/>
            <person name="Ju Y.M."/>
            <person name="Slot J.C."/>
            <person name="Ahrendt S."/>
            <person name="Moore L.P."/>
            <person name="Eastman K.E."/>
            <person name="Scott K."/>
            <person name="Konkel Z."/>
            <person name="Mondo S.J."/>
            <person name="Kuo A."/>
            <person name="Hayes R.D."/>
            <person name="Haridas S."/>
            <person name="Andreopoulos B."/>
            <person name="Riley R."/>
            <person name="LaButti K."/>
            <person name="Pangilinan J."/>
            <person name="Lipzen A."/>
            <person name="Amirebrahimi M."/>
            <person name="Yan J."/>
            <person name="Adam C."/>
            <person name="Keymanesh K."/>
            <person name="Ng V."/>
            <person name="Louie K."/>
            <person name="Northen T."/>
            <person name="Drula E."/>
            <person name="Henrissat B."/>
            <person name="Hsieh H.M."/>
            <person name="Youens-Clark K."/>
            <person name="Lutzoni F."/>
            <person name="Miadlikowska J."/>
            <person name="Eastwood D.C."/>
            <person name="Hamelin R.C."/>
            <person name="Grigoriev I.V."/>
            <person name="U'Ren J.M."/>
        </authorList>
    </citation>
    <scope>NUCLEOTIDE SEQUENCE [LARGE SCALE GENOMIC DNA]</scope>
    <source>
        <strain evidence="1 2">CBS 119005</strain>
    </source>
</reference>
<dbReference type="EMBL" id="MU393446">
    <property type="protein sequence ID" value="KAI4867519.1"/>
    <property type="molecule type" value="Genomic_DNA"/>
</dbReference>
<protein>
    <submittedName>
        <fullName evidence="1">Phytanoyl-dioxygenase family protein</fullName>
    </submittedName>
</protein>
<organism evidence="1 2">
    <name type="scientific">Hypoxylon rubiginosum</name>
    <dbReference type="NCBI Taxonomy" id="110542"/>
    <lineage>
        <taxon>Eukaryota</taxon>
        <taxon>Fungi</taxon>
        <taxon>Dikarya</taxon>
        <taxon>Ascomycota</taxon>
        <taxon>Pezizomycotina</taxon>
        <taxon>Sordariomycetes</taxon>
        <taxon>Xylariomycetidae</taxon>
        <taxon>Xylariales</taxon>
        <taxon>Hypoxylaceae</taxon>
        <taxon>Hypoxylon</taxon>
    </lineage>
</organism>
<dbReference type="Proteomes" id="UP001497700">
    <property type="component" value="Unassembled WGS sequence"/>
</dbReference>
<evidence type="ECO:0000313" key="2">
    <source>
        <dbReference type="Proteomes" id="UP001497700"/>
    </source>
</evidence>
<sequence>MAITRPNQVQGFHPSETEQKAGKYSPETLGKLLSAFNQDGVVLLSNVIPREMIMRLNEKMCEDADRKTKDPSQGYNHGVKSNFLQRPPITNPDYLHEEIYFNQFLLQVANAYLGSTPIWNWLTANTALANTRGMRQPAHKDSGCFAHPQYPYYFIANVPLCDFTVESGSTEFWLGSHLETCSDDQLKAETADDMKPYPIARLGDPIPPIVDWAKEERAKVRPPIQPQCSPGDIMIRDLRTWHAGMPNFSDAHRIMLGLGYQSPHHTGEFMSLHLPLSQKEFFTESAARRVEVRAKWYEDEEFAKTKADTLFYVGPPR</sequence>